<dbReference type="Proteomes" id="UP001596383">
    <property type="component" value="Unassembled WGS sequence"/>
</dbReference>
<evidence type="ECO:0000256" key="1">
    <source>
        <dbReference type="SAM" id="Phobius"/>
    </source>
</evidence>
<keyword evidence="1" id="KW-0812">Transmembrane</keyword>
<evidence type="ECO:0000313" key="3">
    <source>
        <dbReference type="Proteomes" id="UP001596383"/>
    </source>
</evidence>
<proteinExistence type="predicted"/>
<organism evidence="2 3">
    <name type="scientific">Natrinema soli</name>
    <dbReference type="NCBI Taxonomy" id="1930624"/>
    <lineage>
        <taxon>Archaea</taxon>
        <taxon>Methanobacteriati</taxon>
        <taxon>Methanobacteriota</taxon>
        <taxon>Stenosarchaea group</taxon>
        <taxon>Halobacteria</taxon>
        <taxon>Halobacteriales</taxon>
        <taxon>Natrialbaceae</taxon>
        <taxon>Natrinema</taxon>
    </lineage>
</organism>
<dbReference type="AlphaFoldDB" id="A0ABD5T0X5"/>
<feature type="non-terminal residue" evidence="2">
    <location>
        <position position="1"/>
    </location>
</feature>
<name>A0ABD5T0X5_9EURY</name>
<dbReference type="RefSeq" id="WP_377043669.1">
    <property type="nucleotide sequence ID" value="NZ_JAQIVI010000659.1"/>
</dbReference>
<sequence length="125" mass="12300">IAFASGETALGIAIATAIAVQNVPDGFAMAVPAVRAGVSAPRTLLYTTISGGVPEPIAAAIGFSLVAVVSGLFPVAAGFAAGAMIAVVFRELIPSSHGHGYADTATAAFVLGFSVMLVVDTVLAV</sequence>
<dbReference type="EMBL" id="JBHSWV010000659">
    <property type="protein sequence ID" value="MFC6769015.1"/>
    <property type="molecule type" value="Genomic_DNA"/>
</dbReference>
<accession>A0ABD5T0X5</accession>
<keyword evidence="3" id="KW-1185">Reference proteome</keyword>
<reference evidence="2 3" key="1">
    <citation type="journal article" date="2019" name="Int. J. Syst. Evol. Microbiol.">
        <title>The Global Catalogue of Microorganisms (GCM) 10K type strain sequencing project: providing services to taxonomists for standard genome sequencing and annotation.</title>
        <authorList>
            <consortium name="The Broad Institute Genomics Platform"/>
            <consortium name="The Broad Institute Genome Sequencing Center for Infectious Disease"/>
            <person name="Wu L."/>
            <person name="Ma J."/>
        </authorList>
    </citation>
    <scope>NUCLEOTIDE SEQUENCE [LARGE SCALE GENOMIC DNA]</scope>
    <source>
        <strain evidence="2 3">LMG 29247</strain>
    </source>
</reference>
<comment type="caution">
    <text evidence="2">The sequence shown here is derived from an EMBL/GenBank/DDBJ whole genome shotgun (WGS) entry which is preliminary data.</text>
</comment>
<keyword evidence="1" id="KW-0472">Membrane</keyword>
<keyword evidence="1" id="KW-1133">Transmembrane helix</keyword>
<gene>
    <name evidence="2" type="ORF">ACFQE6_29575</name>
</gene>
<evidence type="ECO:0000313" key="2">
    <source>
        <dbReference type="EMBL" id="MFC6769015.1"/>
    </source>
</evidence>
<protein>
    <submittedName>
        <fullName evidence="2">ZIP family metal transporter</fullName>
    </submittedName>
</protein>
<feature type="transmembrane region" description="Helical" evidence="1">
    <location>
        <begin position="60"/>
        <end position="89"/>
    </location>
</feature>
<feature type="transmembrane region" description="Helical" evidence="1">
    <location>
        <begin position="101"/>
        <end position="119"/>
    </location>
</feature>